<keyword evidence="3" id="KW-1185">Reference proteome</keyword>
<reference evidence="2 3" key="1">
    <citation type="journal article" date="2019" name="Sci. Rep.">
        <title>Orb-weaving spider Araneus ventricosus genome elucidates the spidroin gene catalogue.</title>
        <authorList>
            <person name="Kono N."/>
            <person name="Nakamura H."/>
            <person name="Ohtoshi R."/>
            <person name="Moran D.A.P."/>
            <person name="Shinohara A."/>
            <person name="Yoshida Y."/>
            <person name="Fujiwara M."/>
            <person name="Mori M."/>
            <person name="Tomita M."/>
            <person name="Arakawa K."/>
        </authorList>
    </citation>
    <scope>NUCLEOTIDE SEQUENCE [LARGE SCALE GENOMIC DNA]</scope>
</reference>
<proteinExistence type="predicted"/>
<evidence type="ECO:0000313" key="3">
    <source>
        <dbReference type="Proteomes" id="UP000499080"/>
    </source>
</evidence>
<dbReference type="Proteomes" id="UP000499080">
    <property type="component" value="Unassembled WGS sequence"/>
</dbReference>
<accession>A0A4Y2V6M0</accession>
<keyword evidence="1" id="KW-0732">Signal</keyword>
<evidence type="ECO:0000313" key="2">
    <source>
        <dbReference type="EMBL" id="GBO19387.1"/>
    </source>
</evidence>
<dbReference type="EMBL" id="BGPR01042861">
    <property type="protein sequence ID" value="GBO19387.1"/>
    <property type="molecule type" value="Genomic_DNA"/>
</dbReference>
<protein>
    <submittedName>
        <fullName evidence="2">Uncharacterized protein</fullName>
    </submittedName>
</protein>
<feature type="signal peptide" evidence="1">
    <location>
        <begin position="1"/>
        <end position="25"/>
    </location>
</feature>
<name>A0A4Y2V6M0_ARAVE</name>
<comment type="caution">
    <text evidence="2">The sequence shown here is derived from an EMBL/GenBank/DDBJ whole genome shotgun (WGS) entry which is preliminary data.</text>
</comment>
<evidence type="ECO:0000256" key="1">
    <source>
        <dbReference type="SAM" id="SignalP"/>
    </source>
</evidence>
<feature type="chain" id="PRO_5021456878" evidence="1">
    <location>
        <begin position="26"/>
        <end position="108"/>
    </location>
</feature>
<sequence>MKFHYIFPSLLTLCFLVPEKEPGRAGPVLEFTDFQSVSRGFAPSPILPRGSPKIAPCDGVSVWSHCHSARQIRRLVNNSEKRFRERPKLHFPRILRRYLKYSISRKKG</sequence>
<dbReference type="AlphaFoldDB" id="A0A4Y2V6M0"/>
<gene>
    <name evidence="2" type="ORF">AVEN_49794_1</name>
</gene>
<organism evidence="2 3">
    <name type="scientific">Araneus ventricosus</name>
    <name type="common">Orbweaver spider</name>
    <name type="synonym">Epeira ventricosa</name>
    <dbReference type="NCBI Taxonomy" id="182803"/>
    <lineage>
        <taxon>Eukaryota</taxon>
        <taxon>Metazoa</taxon>
        <taxon>Ecdysozoa</taxon>
        <taxon>Arthropoda</taxon>
        <taxon>Chelicerata</taxon>
        <taxon>Arachnida</taxon>
        <taxon>Araneae</taxon>
        <taxon>Araneomorphae</taxon>
        <taxon>Entelegynae</taxon>
        <taxon>Araneoidea</taxon>
        <taxon>Araneidae</taxon>
        <taxon>Araneus</taxon>
    </lineage>
</organism>